<evidence type="ECO:0000313" key="10">
    <source>
        <dbReference type="Proteomes" id="UP000535020"/>
    </source>
</evidence>
<keyword evidence="7" id="KW-0472">Membrane</keyword>
<dbReference type="Gene3D" id="3.30.565.10">
    <property type="entry name" value="Histidine kinase-like ATPase, C-terminal domain"/>
    <property type="match status" value="1"/>
</dbReference>
<dbReference type="PRINTS" id="PR00344">
    <property type="entry name" value="BCTRLSENSOR"/>
</dbReference>
<organism evidence="9 10">
    <name type="scientific">Flavobacterium agri</name>
    <dbReference type="NCBI Taxonomy" id="2743471"/>
    <lineage>
        <taxon>Bacteria</taxon>
        <taxon>Pseudomonadati</taxon>
        <taxon>Bacteroidota</taxon>
        <taxon>Flavobacteriia</taxon>
        <taxon>Flavobacteriales</taxon>
        <taxon>Flavobacteriaceae</taxon>
        <taxon>Flavobacterium</taxon>
    </lineage>
</organism>
<keyword evidence="4" id="KW-0808">Transferase</keyword>
<dbReference type="InterPro" id="IPR005467">
    <property type="entry name" value="His_kinase_dom"/>
</dbReference>
<dbReference type="SMART" id="SM00388">
    <property type="entry name" value="HisKA"/>
    <property type="match status" value="1"/>
</dbReference>
<evidence type="ECO:0000256" key="2">
    <source>
        <dbReference type="ARBA" id="ARBA00012438"/>
    </source>
</evidence>
<comment type="caution">
    <text evidence="9">The sequence shown here is derived from an EMBL/GenBank/DDBJ whole genome shotgun (WGS) entry which is preliminary data.</text>
</comment>
<reference evidence="9 10" key="1">
    <citation type="submission" date="2020-07" db="EMBL/GenBank/DDBJ databases">
        <authorList>
            <person name="Sun Q."/>
        </authorList>
    </citation>
    <scope>NUCLEOTIDE SEQUENCE [LARGE SCALE GENOMIC DNA]</scope>
    <source>
        <strain evidence="9 10">MAH-1</strain>
    </source>
</reference>
<dbReference type="Gene3D" id="1.10.287.130">
    <property type="match status" value="1"/>
</dbReference>
<dbReference type="InterPro" id="IPR003594">
    <property type="entry name" value="HATPase_dom"/>
</dbReference>
<dbReference type="RefSeq" id="WP_176005964.1">
    <property type="nucleotide sequence ID" value="NZ_JABWMI010000010.1"/>
</dbReference>
<dbReference type="InterPro" id="IPR036097">
    <property type="entry name" value="HisK_dim/P_sf"/>
</dbReference>
<evidence type="ECO:0000313" key="9">
    <source>
        <dbReference type="EMBL" id="NYA71162.1"/>
    </source>
</evidence>
<feature type="transmembrane region" description="Helical" evidence="7">
    <location>
        <begin position="40"/>
        <end position="58"/>
    </location>
</feature>
<proteinExistence type="predicted"/>
<dbReference type="GO" id="GO:0000155">
    <property type="term" value="F:phosphorelay sensor kinase activity"/>
    <property type="evidence" value="ECO:0007669"/>
    <property type="project" value="InterPro"/>
</dbReference>
<feature type="domain" description="Histidine kinase" evidence="8">
    <location>
        <begin position="99"/>
        <end position="311"/>
    </location>
</feature>
<evidence type="ECO:0000259" key="8">
    <source>
        <dbReference type="PROSITE" id="PS50109"/>
    </source>
</evidence>
<keyword evidence="7" id="KW-1133">Transmembrane helix</keyword>
<dbReference type="CDD" id="cd00082">
    <property type="entry name" value="HisKA"/>
    <property type="match status" value="1"/>
</dbReference>
<keyword evidence="5" id="KW-0418">Kinase</keyword>
<evidence type="ECO:0000256" key="7">
    <source>
        <dbReference type="SAM" id="Phobius"/>
    </source>
</evidence>
<dbReference type="InterPro" id="IPR052162">
    <property type="entry name" value="Sensor_kinase/Photoreceptor"/>
</dbReference>
<sequence length="311" mass="36214">MKRTSTRIISIYLITGITWILASDWFFGQFNYPEERFYQSVKGCGFIVVSGMIFLYMLRQYEARNRHYLNRLRDMNRELEQRNDALAASNIELEQFAYIASHDLQEPLRMVTGFLTQIEKKYEENLDEKGREYIHYAVDGAIRMRQTILDLLEYSRVGRKDFKQESINISEIVDEIISLNKPLFAENNSIIEKHELPVIIGGKTLIRQVFQNIMTNAVKYRKADIQPVIVIISEESPTHWQFSVSDNGIGMRQEHLERIFILFQRLHSREQYSGTGIGLSVCKKIVENHGGRIWATSEPGVGSTFNFSIKK</sequence>
<dbReference type="Pfam" id="PF02518">
    <property type="entry name" value="HATPase_c"/>
    <property type="match status" value="1"/>
</dbReference>
<dbReference type="InterPro" id="IPR004358">
    <property type="entry name" value="Sig_transdc_His_kin-like_C"/>
</dbReference>
<dbReference type="PANTHER" id="PTHR43304">
    <property type="entry name" value="PHYTOCHROME-LIKE PROTEIN CPH1"/>
    <property type="match status" value="1"/>
</dbReference>
<keyword evidence="10" id="KW-1185">Reference proteome</keyword>
<comment type="catalytic activity">
    <reaction evidence="1">
        <text>ATP + protein L-histidine = ADP + protein N-phospho-L-histidine.</text>
        <dbReference type="EC" id="2.7.13.3"/>
    </reaction>
</comment>
<feature type="transmembrane region" description="Helical" evidence="7">
    <location>
        <begin position="9"/>
        <end position="28"/>
    </location>
</feature>
<name>A0A7Y9C7A3_9FLAO</name>
<dbReference type="AlphaFoldDB" id="A0A7Y9C7A3"/>
<accession>A0A7Y9C7A3</accession>
<dbReference type="FunFam" id="3.30.565.10:FF:000006">
    <property type="entry name" value="Sensor histidine kinase WalK"/>
    <property type="match status" value="1"/>
</dbReference>
<dbReference type="InterPro" id="IPR003661">
    <property type="entry name" value="HisK_dim/P_dom"/>
</dbReference>
<gene>
    <name evidence="9" type="ORF">HZF10_09550</name>
</gene>
<dbReference type="SMART" id="SM00387">
    <property type="entry name" value="HATPase_c"/>
    <property type="match status" value="1"/>
</dbReference>
<keyword evidence="7" id="KW-0812">Transmembrane</keyword>
<dbReference type="PROSITE" id="PS50109">
    <property type="entry name" value="HIS_KIN"/>
    <property type="match status" value="1"/>
</dbReference>
<evidence type="ECO:0000256" key="4">
    <source>
        <dbReference type="ARBA" id="ARBA00022679"/>
    </source>
</evidence>
<dbReference type="EC" id="2.7.13.3" evidence="2"/>
<evidence type="ECO:0000256" key="6">
    <source>
        <dbReference type="SAM" id="Coils"/>
    </source>
</evidence>
<evidence type="ECO:0000256" key="5">
    <source>
        <dbReference type="ARBA" id="ARBA00022777"/>
    </source>
</evidence>
<evidence type="ECO:0000256" key="1">
    <source>
        <dbReference type="ARBA" id="ARBA00000085"/>
    </source>
</evidence>
<dbReference type="Pfam" id="PF00512">
    <property type="entry name" value="HisKA"/>
    <property type="match status" value="1"/>
</dbReference>
<dbReference type="InterPro" id="IPR036890">
    <property type="entry name" value="HATPase_C_sf"/>
</dbReference>
<dbReference type="SUPFAM" id="SSF55874">
    <property type="entry name" value="ATPase domain of HSP90 chaperone/DNA topoisomerase II/histidine kinase"/>
    <property type="match status" value="1"/>
</dbReference>
<keyword evidence="3" id="KW-0597">Phosphoprotein</keyword>
<dbReference type="SUPFAM" id="SSF47384">
    <property type="entry name" value="Homodimeric domain of signal transducing histidine kinase"/>
    <property type="match status" value="1"/>
</dbReference>
<protein>
    <recommendedName>
        <fullName evidence="2">histidine kinase</fullName>
        <ecNumber evidence="2">2.7.13.3</ecNumber>
    </recommendedName>
</protein>
<evidence type="ECO:0000256" key="3">
    <source>
        <dbReference type="ARBA" id="ARBA00022553"/>
    </source>
</evidence>
<dbReference type="PANTHER" id="PTHR43304:SF1">
    <property type="entry name" value="PAC DOMAIN-CONTAINING PROTEIN"/>
    <property type="match status" value="1"/>
</dbReference>
<feature type="coiled-coil region" evidence="6">
    <location>
        <begin position="58"/>
        <end position="92"/>
    </location>
</feature>
<dbReference type="EMBL" id="JACBJI010000003">
    <property type="protein sequence ID" value="NYA71162.1"/>
    <property type="molecule type" value="Genomic_DNA"/>
</dbReference>
<keyword evidence="6" id="KW-0175">Coiled coil</keyword>
<dbReference type="Proteomes" id="UP000535020">
    <property type="component" value="Unassembled WGS sequence"/>
</dbReference>